<keyword evidence="2" id="KW-0472">Membrane</keyword>
<feature type="region of interest" description="Disordered" evidence="1">
    <location>
        <begin position="88"/>
        <end position="118"/>
    </location>
</feature>
<sequence length="118" mass="13653">MEWRLEYTGTRLSSTKQQLLTLNSHSPYVGLSGSACPVINAFSMMAVILSMELGTKAHFTAQKNPTFDYNNSSEMHFMDNRTKKRLKWSQVPIRPIGQKKGREREKKKSWKKANQQLF</sequence>
<evidence type="ECO:0000313" key="4">
    <source>
        <dbReference type="Proteomes" id="UP000248817"/>
    </source>
</evidence>
<name>A0A2V5HX32_9EURO</name>
<evidence type="ECO:0000313" key="3">
    <source>
        <dbReference type="EMBL" id="PYI26664.1"/>
    </source>
</evidence>
<keyword evidence="4" id="KW-1185">Reference proteome</keyword>
<proteinExistence type="predicted"/>
<organism evidence="3 4">
    <name type="scientific">Aspergillus indologenus CBS 114.80</name>
    <dbReference type="NCBI Taxonomy" id="1450541"/>
    <lineage>
        <taxon>Eukaryota</taxon>
        <taxon>Fungi</taxon>
        <taxon>Dikarya</taxon>
        <taxon>Ascomycota</taxon>
        <taxon>Pezizomycotina</taxon>
        <taxon>Eurotiomycetes</taxon>
        <taxon>Eurotiomycetidae</taxon>
        <taxon>Eurotiales</taxon>
        <taxon>Aspergillaceae</taxon>
        <taxon>Aspergillus</taxon>
        <taxon>Aspergillus subgen. Circumdati</taxon>
    </lineage>
</organism>
<evidence type="ECO:0000256" key="2">
    <source>
        <dbReference type="SAM" id="Phobius"/>
    </source>
</evidence>
<accession>A0A2V5HX32</accession>
<keyword evidence="2" id="KW-0812">Transmembrane</keyword>
<dbReference type="Proteomes" id="UP000248817">
    <property type="component" value="Unassembled WGS sequence"/>
</dbReference>
<gene>
    <name evidence="3" type="ORF">BP00DRAFT_51845</name>
</gene>
<dbReference type="EMBL" id="KZ825589">
    <property type="protein sequence ID" value="PYI26664.1"/>
    <property type="molecule type" value="Genomic_DNA"/>
</dbReference>
<feature type="transmembrane region" description="Helical" evidence="2">
    <location>
        <begin position="28"/>
        <end position="49"/>
    </location>
</feature>
<protein>
    <submittedName>
        <fullName evidence="3">Uncharacterized protein</fullName>
    </submittedName>
</protein>
<keyword evidence="2" id="KW-1133">Transmembrane helix</keyword>
<dbReference type="AlphaFoldDB" id="A0A2V5HX32"/>
<reference evidence="3 4" key="1">
    <citation type="submission" date="2018-02" db="EMBL/GenBank/DDBJ databases">
        <title>The genomes of Aspergillus section Nigri reveals drivers in fungal speciation.</title>
        <authorList>
            <consortium name="DOE Joint Genome Institute"/>
            <person name="Vesth T.C."/>
            <person name="Nybo J."/>
            <person name="Theobald S."/>
            <person name="Brandl J."/>
            <person name="Frisvad J.C."/>
            <person name="Nielsen K.F."/>
            <person name="Lyhne E.K."/>
            <person name="Kogle M.E."/>
            <person name="Kuo A."/>
            <person name="Riley R."/>
            <person name="Clum A."/>
            <person name="Nolan M."/>
            <person name="Lipzen A."/>
            <person name="Salamov A."/>
            <person name="Henrissat B."/>
            <person name="Wiebenga A."/>
            <person name="De vries R.P."/>
            <person name="Grigoriev I.V."/>
            <person name="Mortensen U.H."/>
            <person name="Andersen M.R."/>
            <person name="Baker S.E."/>
        </authorList>
    </citation>
    <scope>NUCLEOTIDE SEQUENCE [LARGE SCALE GENOMIC DNA]</scope>
    <source>
        <strain evidence="3 4">CBS 114.80</strain>
    </source>
</reference>
<evidence type="ECO:0000256" key="1">
    <source>
        <dbReference type="SAM" id="MobiDB-lite"/>
    </source>
</evidence>